<sequence>MDQTRRCNGLPPGLPAASRKVIRQMPRQTMVAKLAQKNKKPALGRFLSDSNFVILLVGAPGFELGTPCTPCKCATRLRHAPTTDRLYPKSGP</sequence>
<organism evidence="1 2">
    <name type="scientific">Candidatus Accumulibacter aalborgensis</name>
    <dbReference type="NCBI Taxonomy" id="1860102"/>
    <lineage>
        <taxon>Bacteria</taxon>
        <taxon>Pseudomonadati</taxon>
        <taxon>Pseudomonadota</taxon>
        <taxon>Betaproteobacteria</taxon>
        <taxon>Candidatus Accumulibacter</taxon>
    </lineage>
</organism>
<proteinExistence type="predicted"/>
<gene>
    <name evidence="1" type="ORF">ACCAA_1050022</name>
</gene>
<dbReference type="Proteomes" id="UP000199169">
    <property type="component" value="Unassembled WGS sequence"/>
</dbReference>
<evidence type="ECO:0000313" key="2">
    <source>
        <dbReference type="Proteomes" id="UP000199169"/>
    </source>
</evidence>
<dbReference type="AlphaFoldDB" id="A0A1A8XFM8"/>
<dbReference type="STRING" id="1860102.ACCAA_1050022"/>
<reference evidence="1 2" key="1">
    <citation type="submission" date="2016-06" db="EMBL/GenBank/DDBJ databases">
        <authorList>
            <person name="Kjaerup R.B."/>
            <person name="Dalgaard T.S."/>
            <person name="Juul-Madsen H.R."/>
        </authorList>
    </citation>
    <scope>NUCLEOTIDE SEQUENCE [LARGE SCALE GENOMIC DNA]</scope>
    <source>
        <strain evidence="1">3</strain>
    </source>
</reference>
<keyword evidence="2" id="KW-1185">Reference proteome</keyword>
<accession>A0A1A8XFM8</accession>
<evidence type="ECO:0000313" key="1">
    <source>
        <dbReference type="EMBL" id="SBT03516.1"/>
    </source>
</evidence>
<dbReference type="EMBL" id="FLQX01000008">
    <property type="protein sequence ID" value="SBT03516.1"/>
    <property type="molecule type" value="Genomic_DNA"/>
</dbReference>
<name>A0A1A8XFM8_9PROT</name>
<protein>
    <submittedName>
        <fullName evidence="1">Uncharacterized protein</fullName>
    </submittedName>
</protein>